<sequence length="85" mass="9817">MKKYVAFIFQLMIWSGFKLAEWLSHRDHTVYKVLMFAAFFYLAFLLARSILKSNRQTLVITGASLATYGLLQLFLQQVLPLPISS</sequence>
<protein>
    <submittedName>
        <fullName evidence="2">Uncharacterized protein</fullName>
    </submittedName>
</protein>
<dbReference type="Proteomes" id="UP001341444">
    <property type="component" value="Unassembled WGS sequence"/>
</dbReference>
<name>A0ABU6MIK8_9BACI</name>
<organism evidence="2 3">
    <name type="scientific">Heyndrickxia acidicola</name>
    <dbReference type="NCBI Taxonomy" id="209389"/>
    <lineage>
        <taxon>Bacteria</taxon>
        <taxon>Bacillati</taxon>
        <taxon>Bacillota</taxon>
        <taxon>Bacilli</taxon>
        <taxon>Bacillales</taxon>
        <taxon>Bacillaceae</taxon>
        <taxon>Heyndrickxia</taxon>
    </lineage>
</organism>
<keyword evidence="3" id="KW-1185">Reference proteome</keyword>
<dbReference type="RefSeq" id="WP_066264900.1">
    <property type="nucleotide sequence ID" value="NZ_JARMAB010000021.1"/>
</dbReference>
<evidence type="ECO:0000256" key="1">
    <source>
        <dbReference type="SAM" id="Phobius"/>
    </source>
</evidence>
<evidence type="ECO:0000313" key="2">
    <source>
        <dbReference type="EMBL" id="MED1204232.1"/>
    </source>
</evidence>
<comment type="caution">
    <text evidence="2">The sequence shown here is derived from an EMBL/GenBank/DDBJ whole genome shotgun (WGS) entry which is preliminary data.</text>
</comment>
<evidence type="ECO:0000313" key="3">
    <source>
        <dbReference type="Proteomes" id="UP001341444"/>
    </source>
</evidence>
<reference evidence="2 3" key="1">
    <citation type="submission" date="2023-03" db="EMBL/GenBank/DDBJ databases">
        <title>Bacillus Genome Sequencing.</title>
        <authorList>
            <person name="Dunlap C."/>
        </authorList>
    </citation>
    <scope>NUCLEOTIDE SEQUENCE [LARGE SCALE GENOMIC DNA]</scope>
    <source>
        <strain evidence="2 3">B-23453</strain>
    </source>
</reference>
<accession>A0ABU6MIK8</accession>
<dbReference type="EMBL" id="JARMAB010000021">
    <property type="protein sequence ID" value="MED1204232.1"/>
    <property type="molecule type" value="Genomic_DNA"/>
</dbReference>
<feature type="transmembrane region" description="Helical" evidence="1">
    <location>
        <begin position="30"/>
        <end position="51"/>
    </location>
</feature>
<proteinExistence type="predicted"/>
<keyword evidence="1" id="KW-1133">Transmembrane helix</keyword>
<keyword evidence="1" id="KW-0812">Transmembrane</keyword>
<feature type="transmembrane region" description="Helical" evidence="1">
    <location>
        <begin position="58"/>
        <end position="79"/>
    </location>
</feature>
<keyword evidence="1" id="KW-0472">Membrane</keyword>
<gene>
    <name evidence="2" type="ORF">P4T90_14385</name>
</gene>